<accession>A0A450YJF8</accession>
<protein>
    <submittedName>
        <fullName evidence="1">Uncharacterized protein</fullName>
    </submittedName>
</protein>
<organism evidence="1">
    <name type="scientific">Candidatus Kentrum sp. TC</name>
    <dbReference type="NCBI Taxonomy" id="2126339"/>
    <lineage>
        <taxon>Bacteria</taxon>
        <taxon>Pseudomonadati</taxon>
        <taxon>Pseudomonadota</taxon>
        <taxon>Gammaproteobacteria</taxon>
        <taxon>Candidatus Kentrum</taxon>
    </lineage>
</organism>
<dbReference type="AlphaFoldDB" id="A0A450YJF8"/>
<reference evidence="1" key="1">
    <citation type="submission" date="2019-02" db="EMBL/GenBank/DDBJ databases">
        <authorList>
            <person name="Gruber-Vodicka R. H."/>
            <person name="Seah K. B. B."/>
        </authorList>
    </citation>
    <scope>NUCLEOTIDE SEQUENCE</scope>
    <source>
        <strain evidence="1">BECK_BZ125</strain>
    </source>
</reference>
<sequence length="114" mass="13719">MSIIEEELHNERRQFGFRYVFEGSGERVYSHRGVSKAFRFPIGALIPFRNQEAKRKTDRRISSARKTRTLPNQLIDFVHDSFLDQTELERADILFYLSYTRKSRNWYMVFTFCP</sequence>
<gene>
    <name evidence="1" type="ORF">BECKTC1821E_GA0114239_10138</name>
</gene>
<name>A0A450YJF8_9GAMM</name>
<evidence type="ECO:0000313" key="1">
    <source>
        <dbReference type="EMBL" id="VFK41662.1"/>
    </source>
</evidence>
<proteinExistence type="predicted"/>
<dbReference type="EMBL" id="CAADFT010000013">
    <property type="protein sequence ID" value="VFK41662.1"/>
    <property type="molecule type" value="Genomic_DNA"/>
</dbReference>